<sequence length="260" mass="29679">PWLWFLDEDFEEMGRGRVQLRRIENKIRRQVTFSKRRTGLVKKAQEISVLCDADVALIVFSPKGKLSEYSAGSSMERILERYERCSYAGQDVTTPSLNSQGECSTECSKLLRMIDVMQRSLRHLNGEEVDALSIRELQDLEMQLDTSLKRTRSRKNQLMVESIAQLKKKEKELKELKKQLQTKADPREDFEPQTLNQGLASLATPPCEPPHPLPGPISPHRPLSLGDTLQRNEDGEVDAGTLIRLTNTTLPHWMPRLTGE</sequence>
<keyword evidence="3" id="KW-0238">DNA-binding</keyword>
<gene>
    <name evidence="9" type="ORF">F2Q68_00018748</name>
    <name evidence="10" type="ORF">F2Q69_00039664</name>
</gene>
<dbReference type="Proteomes" id="UP000712600">
    <property type="component" value="Unassembled WGS sequence"/>
</dbReference>
<keyword evidence="4" id="KW-0804">Transcription</keyword>
<dbReference type="InterPro" id="IPR036879">
    <property type="entry name" value="TF_MADSbox_sf"/>
</dbReference>
<feature type="coiled-coil region" evidence="6">
    <location>
        <begin position="156"/>
        <end position="183"/>
    </location>
</feature>
<evidence type="ECO:0000256" key="5">
    <source>
        <dbReference type="ARBA" id="ARBA00023242"/>
    </source>
</evidence>
<dbReference type="InterPro" id="IPR002487">
    <property type="entry name" value="TF_Kbox"/>
</dbReference>
<dbReference type="SUPFAM" id="SSF55455">
    <property type="entry name" value="SRF-like"/>
    <property type="match status" value="1"/>
</dbReference>
<proteinExistence type="predicted"/>
<dbReference type="Gene3D" id="3.40.1810.10">
    <property type="entry name" value="Transcription factor, MADS-box"/>
    <property type="match status" value="1"/>
</dbReference>
<reference evidence="9" key="2">
    <citation type="submission" date="2019-12" db="EMBL/GenBank/DDBJ databases">
        <title>Genome sequencing and annotation of Brassica cretica.</title>
        <authorList>
            <person name="Studholme D.J."/>
            <person name="Sarris P.F."/>
        </authorList>
    </citation>
    <scope>NUCLEOTIDE SEQUENCE</scope>
    <source>
        <strain evidence="9">PFS-001/15</strain>
        <tissue evidence="9">Leaf</tissue>
    </source>
</reference>
<dbReference type="Pfam" id="PF00319">
    <property type="entry name" value="SRF-TF"/>
    <property type="match status" value="1"/>
</dbReference>
<dbReference type="PRINTS" id="PR00404">
    <property type="entry name" value="MADSDOMAIN"/>
</dbReference>
<feature type="non-terminal residue" evidence="10">
    <location>
        <position position="1"/>
    </location>
</feature>
<organism evidence="10 11">
    <name type="scientific">Brassica cretica</name>
    <name type="common">Mustard</name>
    <dbReference type="NCBI Taxonomy" id="69181"/>
    <lineage>
        <taxon>Eukaryota</taxon>
        <taxon>Viridiplantae</taxon>
        <taxon>Streptophyta</taxon>
        <taxon>Embryophyta</taxon>
        <taxon>Tracheophyta</taxon>
        <taxon>Spermatophyta</taxon>
        <taxon>Magnoliopsida</taxon>
        <taxon>eudicotyledons</taxon>
        <taxon>Gunneridae</taxon>
        <taxon>Pentapetalae</taxon>
        <taxon>rosids</taxon>
        <taxon>malvids</taxon>
        <taxon>Brassicales</taxon>
        <taxon>Brassicaceae</taxon>
        <taxon>Brassiceae</taxon>
        <taxon>Brassica</taxon>
    </lineage>
</organism>
<dbReference type="PROSITE" id="PS51297">
    <property type="entry name" value="K_BOX"/>
    <property type="match status" value="1"/>
</dbReference>
<evidence type="ECO:0000256" key="1">
    <source>
        <dbReference type="ARBA" id="ARBA00004123"/>
    </source>
</evidence>
<keyword evidence="6" id="KW-0175">Coiled coil</keyword>
<dbReference type="PROSITE" id="PS50066">
    <property type="entry name" value="MADS_BOX_2"/>
    <property type="match status" value="1"/>
</dbReference>
<dbReference type="PANTHER" id="PTHR48019">
    <property type="entry name" value="SERUM RESPONSE FACTOR HOMOLOG"/>
    <property type="match status" value="1"/>
</dbReference>
<evidence type="ECO:0000313" key="9">
    <source>
        <dbReference type="EMBL" id="KAF2536883.1"/>
    </source>
</evidence>
<dbReference type="SMART" id="SM00432">
    <property type="entry name" value="MADS"/>
    <property type="match status" value="1"/>
</dbReference>
<comment type="subcellular location">
    <subcellularLocation>
        <location evidence="1">Nucleus</location>
    </subcellularLocation>
</comment>
<dbReference type="EMBL" id="QGKX02001621">
    <property type="protein sequence ID" value="KAF3505255.1"/>
    <property type="molecule type" value="Genomic_DNA"/>
</dbReference>
<dbReference type="GO" id="GO:0005634">
    <property type="term" value="C:nucleus"/>
    <property type="evidence" value="ECO:0007669"/>
    <property type="project" value="UniProtKB-SubCell"/>
</dbReference>
<dbReference type="AlphaFoldDB" id="A0A8S9NP23"/>
<feature type="domain" description="MADS-box" evidence="7">
    <location>
        <begin position="13"/>
        <end position="73"/>
    </location>
</feature>
<dbReference type="InterPro" id="IPR002100">
    <property type="entry name" value="TF_MADSbox"/>
</dbReference>
<dbReference type="InterPro" id="IPR033896">
    <property type="entry name" value="MEF2-like_N"/>
</dbReference>
<name>A0A8S9NP23_BRACR</name>
<evidence type="ECO:0000313" key="10">
    <source>
        <dbReference type="EMBL" id="KAF3505255.1"/>
    </source>
</evidence>
<dbReference type="FunFam" id="3.40.1810.10:FF:000003">
    <property type="entry name" value="MADS-box transcription factor MADS-MC"/>
    <property type="match status" value="1"/>
</dbReference>
<dbReference type="Proteomes" id="UP000712281">
    <property type="component" value="Unassembled WGS sequence"/>
</dbReference>
<dbReference type="GO" id="GO:0000977">
    <property type="term" value="F:RNA polymerase II transcription regulatory region sequence-specific DNA binding"/>
    <property type="evidence" value="ECO:0007669"/>
    <property type="project" value="InterPro"/>
</dbReference>
<dbReference type="InterPro" id="IPR050142">
    <property type="entry name" value="MADS-box/MEF2_TF"/>
</dbReference>
<evidence type="ECO:0000259" key="8">
    <source>
        <dbReference type="PROSITE" id="PS51297"/>
    </source>
</evidence>
<keyword evidence="2" id="KW-0805">Transcription regulation</keyword>
<comment type="caution">
    <text evidence="10">The sequence shown here is derived from an EMBL/GenBank/DDBJ whole genome shotgun (WGS) entry which is preliminary data.</text>
</comment>
<dbReference type="GO" id="GO:0046983">
    <property type="term" value="F:protein dimerization activity"/>
    <property type="evidence" value="ECO:0007669"/>
    <property type="project" value="InterPro"/>
</dbReference>
<evidence type="ECO:0000313" key="11">
    <source>
        <dbReference type="Proteomes" id="UP000712600"/>
    </source>
</evidence>
<dbReference type="CDD" id="cd00265">
    <property type="entry name" value="MADS_MEF2_like"/>
    <property type="match status" value="1"/>
</dbReference>
<dbReference type="GO" id="GO:0045944">
    <property type="term" value="P:positive regulation of transcription by RNA polymerase II"/>
    <property type="evidence" value="ECO:0007669"/>
    <property type="project" value="InterPro"/>
</dbReference>
<dbReference type="EMBL" id="QGKW02002228">
    <property type="protein sequence ID" value="KAF2536883.1"/>
    <property type="molecule type" value="Genomic_DNA"/>
</dbReference>
<evidence type="ECO:0000256" key="4">
    <source>
        <dbReference type="ARBA" id="ARBA00023163"/>
    </source>
</evidence>
<reference evidence="10" key="1">
    <citation type="submission" date="2019-12" db="EMBL/GenBank/DDBJ databases">
        <title>Genome sequencing and annotation of Brassica cretica.</title>
        <authorList>
            <person name="Studholme D.J."/>
            <person name="Sarris P."/>
        </authorList>
    </citation>
    <scope>NUCLEOTIDE SEQUENCE</scope>
    <source>
        <strain evidence="10">PFS-109/04</strain>
        <tissue evidence="10">Leaf</tissue>
    </source>
</reference>
<evidence type="ECO:0000256" key="6">
    <source>
        <dbReference type="SAM" id="Coils"/>
    </source>
</evidence>
<dbReference type="OrthoDB" id="1107921at2759"/>
<protein>
    <submittedName>
        <fullName evidence="10">Uncharacterized protein</fullName>
    </submittedName>
</protein>
<dbReference type="GO" id="GO:0003700">
    <property type="term" value="F:DNA-binding transcription factor activity"/>
    <property type="evidence" value="ECO:0007669"/>
    <property type="project" value="InterPro"/>
</dbReference>
<accession>A0A8S9NP23</accession>
<evidence type="ECO:0000256" key="3">
    <source>
        <dbReference type="ARBA" id="ARBA00023125"/>
    </source>
</evidence>
<keyword evidence="5" id="KW-0539">Nucleus</keyword>
<evidence type="ECO:0000259" key="7">
    <source>
        <dbReference type="PROSITE" id="PS50066"/>
    </source>
</evidence>
<dbReference type="Pfam" id="PF01486">
    <property type="entry name" value="K-box"/>
    <property type="match status" value="1"/>
</dbReference>
<dbReference type="PROSITE" id="PS00350">
    <property type="entry name" value="MADS_BOX_1"/>
    <property type="match status" value="1"/>
</dbReference>
<evidence type="ECO:0000256" key="2">
    <source>
        <dbReference type="ARBA" id="ARBA00023015"/>
    </source>
</evidence>
<feature type="domain" description="K-box" evidence="8">
    <location>
        <begin position="100"/>
        <end position="190"/>
    </location>
</feature>